<comment type="similarity">
    <text evidence="2 4">Belongs to the thiolase-like superfamily. Beta-ketoacyl-ACP synthases family.</text>
</comment>
<keyword evidence="3 4" id="KW-0808">Transferase</keyword>
<sequence>MQQPLFISHYAMINALGRDNQSIKRNLLAGNQSGIVSNDTLLNEGPIFVGAVQGELPTLNDRAIEFQTRNNQLAALAIAQLADPIAELKQQYGAQRIAVIVGTSTSGIAQGEQAMKARHAQGEFPSEYHYQQQEMDNLAQFICSELGLQGIALTLSTACSSSAKAFATAQEMIASGLADAAIVGGVDSLCGMTVNGFSALASTSAGVSNPSSRNRDGINLGEAAALCIVQKQGRVKLLGVGESSDAHHMSAPHPQGEGAAAAMTAALNAASYQASDVDYVNLHGTATPKNDEMEAIAVATVFGKDTPCSSSKGMIGHTLGAAGATEVGLCWLLIGGSDYAPHIWDGQQDESLPAINLVAVGTQHPTKITTCLSNSFAFGGNNVSVLIGL</sequence>
<dbReference type="PANTHER" id="PTHR11712:SF320">
    <property type="entry name" value="BETA-KETOACYL SYNTHASE"/>
    <property type="match status" value="1"/>
</dbReference>
<dbReference type="GO" id="GO:0004315">
    <property type="term" value="F:3-oxoacyl-[acyl-carrier-protein] synthase activity"/>
    <property type="evidence" value="ECO:0007669"/>
    <property type="project" value="InterPro"/>
</dbReference>
<gene>
    <name evidence="6" type="ORF">ADS77_12485</name>
</gene>
<dbReference type="SMART" id="SM00825">
    <property type="entry name" value="PKS_KS"/>
    <property type="match status" value="1"/>
</dbReference>
<dbReference type="SUPFAM" id="SSF53901">
    <property type="entry name" value="Thiolase-like"/>
    <property type="match status" value="2"/>
</dbReference>
<comment type="caution">
    <text evidence="6">The sequence shown here is derived from an EMBL/GenBank/DDBJ whole genome shotgun (WGS) entry which is preliminary data.</text>
</comment>
<comment type="pathway">
    <text evidence="1">Lipid metabolism; fatty acid biosynthesis.</text>
</comment>
<dbReference type="GO" id="GO:0005829">
    <property type="term" value="C:cytosol"/>
    <property type="evidence" value="ECO:0007669"/>
    <property type="project" value="TreeGrafter"/>
</dbReference>
<dbReference type="InterPro" id="IPR014031">
    <property type="entry name" value="Ketoacyl_synth_C"/>
</dbReference>
<dbReference type="NCBIfam" id="NF006618">
    <property type="entry name" value="PRK09185.1"/>
    <property type="match status" value="1"/>
</dbReference>
<dbReference type="AlphaFoldDB" id="A0A0N1EJX4"/>
<dbReference type="InterPro" id="IPR000794">
    <property type="entry name" value="Beta-ketoacyl_synthase"/>
</dbReference>
<evidence type="ECO:0000256" key="2">
    <source>
        <dbReference type="ARBA" id="ARBA00008467"/>
    </source>
</evidence>
<dbReference type="PROSITE" id="PS52004">
    <property type="entry name" value="KS3_2"/>
    <property type="match status" value="1"/>
</dbReference>
<organism evidence="6 7">
    <name type="scientific">Pseudoalteromonas porphyrae</name>
    <dbReference type="NCBI Taxonomy" id="187330"/>
    <lineage>
        <taxon>Bacteria</taxon>
        <taxon>Pseudomonadati</taxon>
        <taxon>Pseudomonadota</taxon>
        <taxon>Gammaproteobacteria</taxon>
        <taxon>Alteromonadales</taxon>
        <taxon>Pseudoalteromonadaceae</taxon>
        <taxon>Pseudoalteromonas</taxon>
    </lineage>
</organism>
<dbReference type="InterPro" id="IPR014030">
    <property type="entry name" value="Ketoacyl_synth_N"/>
</dbReference>
<dbReference type="PATRIC" id="fig|187330.3.peg.924"/>
<name>A0A0N1EJX4_9GAMM</name>
<dbReference type="RefSeq" id="WP_054203825.1">
    <property type="nucleotide sequence ID" value="NZ_LHPH01000013.1"/>
</dbReference>
<dbReference type="PANTHER" id="PTHR11712">
    <property type="entry name" value="POLYKETIDE SYNTHASE-RELATED"/>
    <property type="match status" value="1"/>
</dbReference>
<evidence type="ECO:0000313" key="7">
    <source>
        <dbReference type="Proteomes" id="UP000037848"/>
    </source>
</evidence>
<dbReference type="Gene3D" id="3.40.47.10">
    <property type="match status" value="2"/>
</dbReference>
<proteinExistence type="inferred from homology"/>
<evidence type="ECO:0000259" key="5">
    <source>
        <dbReference type="PROSITE" id="PS52004"/>
    </source>
</evidence>
<dbReference type="GO" id="GO:0006633">
    <property type="term" value="P:fatty acid biosynthetic process"/>
    <property type="evidence" value="ECO:0007669"/>
    <property type="project" value="UniProtKB-UniPathway"/>
</dbReference>
<dbReference type="OrthoDB" id="9808669at2"/>
<keyword evidence="7" id="KW-1185">Reference proteome</keyword>
<evidence type="ECO:0000256" key="4">
    <source>
        <dbReference type="RuleBase" id="RU003694"/>
    </source>
</evidence>
<feature type="domain" description="Ketosynthase family 3 (KS3)" evidence="5">
    <location>
        <begin position="1"/>
        <end position="389"/>
    </location>
</feature>
<protein>
    <submittedName>
        <fullName evidence="6">3-oxoacyl-ACP synthase</fullName>
    </submittedName>
</protein>
<dbReference type="PROSITE" id="PS00606">
    <property type="entry name" value="KS3_1"/>
    <property type="match status" value="1"/>
</dbReference>
<dbReference type="Pfam" id="PF00109">
    <property type="entry name" value="ketoacyl-synt"/>
    <property type="match status" value="1"/>
</dbReference>
<dbReference type="InterPro" id="IPR016039">
    <property type="entry name" value="Thiolase-like"/>
</dbReference>
<accession>A0A0N1EJX4</accession>
<dbReference type="UniPathway" id="UPA00094"/>
<reference evidence="6 7" key="1">
    <citation type="submission" date="2015-08" db="EMBL/GenBank/DDBJ databases">
        <title>Draft Genome Sequence of Pseudoalteromonas porphyrae UCD-SED14.</title>
        <authorList>
            <person name="Coil D.A."/>
            <person name="Jospin G."/>
            <person name="Lee R.D."/>
            <person name="Eisen J.A."/>
        </authorList>
    </citation>
    <scope>NUCLEOTIDE SEQUENCE [LARGE SCALE GENOMIC DNA]</scope>
    <source>
        <strain evidence="6 7">UCD-SED14</strain>
    </source>
</reference>
<evidence type="ECO:0000256" key="3">
    <source>
        <dbReference type="ARBA" id="ARBA00022679"/>
    </source>
</evidence>
<dbReference type="EMBL" id="LHPH01000013">
    <property type="protein sequence ID" value="KPH62512.1"/>
    <property type="molecule type" value="Genomic_DNA"/>
</dbReference>
<evidence type="ECO:0000256" key="1">
    <source>
        <dbReference type="ARBA" id="ARBA00005194"/>
    </source>
</evidence>
<dbReference type="Pfam" id="PF02801">
    <property type="entry name" value="Ketoacyl-synt_C"/>
    <property type="match status" value="1"/>
</dbReference>
<dbReference type="InterPro" id="IPR018201">
    <property type="entry name" value="Ketoacyl_synth_AS"/>
</dbReference>
<dbReference type="Proteomes" id="UP000037848">
    <property type="component" value="Unassembled WGS sequence"/>
</dbReference>
<dbReference type="STRING" id="187330.AMS58_04480"/>
<evidence type="ECO:0000313" key="6">
    <source>
        <dbReference type="EMBL" id="KPH62512.1"/>
    </source>
</evidence>
<dbReference type="InterPro" id="IPR020841">
    <property type="entry name" value="PKS_Beta-ketoAc_synthase_dom"/>
</dbReference>